<dbReference type="SUPFAM" id="SSF46785">
    <property type="entry name" value="Winged helix' DNA-binding domain"/>
    <property type="match status" value="1"/>
</dbReference>
<dbReference type="PROSITE" id="PS50931">
    <property type="entry name" value="HTH_LYSR"/>
    <property type="match status" value="1"/>
</dbReference>
<dbReference type="CDD" id="cd08423">
    <property type="entry name" value="PBP2_LTTR_like_6"/>
    <property type="match status" value="1"/>
</dbReference>
<dbReference type="InterPro" id="IPR005119">
    <property type="entry name" value="LysR_subst-bd"/>
</dbReference>
<dbReference type="SUPFAM" id="SSF53850">
    <property type="entry name" value="Periplasmic binding protein-like II"/>
    <property type="match status" value="1"/>
</dbReference>
<dbReference type="InterPro" id="IPR036390">
    <property type="entry name" value="WH_DNA-bd_sf"/>
</dbReference>
<dbReference type="RefSeq" id="WP_086173303.1">
    <property type="nucleotide sequence ID" value="NZ_MRYD01000382.1"/>
</dbReference>
<accession>A0ABX3Y7T9</accession>
<keyword evidence="3" id="KW-0238">DNA-binding</keyword>
<dbReference type="Gene3D" id="3.40.190.10">
    <property type="entry name" value="Periplasmic binding protein-like II"/>
    <property type="match status" value="2"/>
</dbReference>
<sequence length="314" mass="34263">MFDLHRLRLLRELKHRGTLAAVAAALSYAPSSVSQQLSQLEAEAGVPLLEPVGRRVRLTEQAEILVAHTEAVLERLERAEADIAASLTDLTGTLRIAAFQTAALALVPTALGLLRERHPQLRVHVTQLEPEQALPALAARDFDLVVAEEYPGNPSRRPAGLEEEDLLDDPLRLALPKPPGGPDAVAPGTGGPMGALRSLADHPWVMEPEGTAARQWAMTLCRSAGFEPDVRFETTDLLLHLRLVEQRHAAAFLPDLVWDGRPSTVPLRQLPAGQDTRRVFTVVRTGRSRHPAVLACRDALLRSVALGMHRRPGM</sequence>
<keyword evidence="7" id="KW-1185">Reference proteome</keyword>
<evidence type="ECO:0000256" key="2">
    <source>
        <dbReference type="ARBA" id="ARBA00023015"/>
    </source>
</evidence>
<evidence type="ECO:0000256" key="1">
    <source>
        <dbReference type="ARBA" id="ARBA00009437"/>
    </source>
</evidence>
<gene>
    <name evidence="6" type="ORF">OQI_35810</name>
</gene>
<evidence type="ECO:0000313" key="6">
    <source>
        <dbReference type="EMBL" id="OSZ55923.1"/>
    </source>
</evidence>
<keyword evidence="2" id="KW-0805">Transcription regulation</keyword>
<protein>
    <submittedName>
        <fullName evidence="6">LysR family transcriptional regulator</fullName>
    </submittedName>
</protein>
<evidence type="ECO:0000259" key="5">
    <source>
        <dbReference type="PROSITE" id="PS50931"/>
    </source>
</evidence>
<dbReference type="PANTHER" id="PTHR30346">
    <property type="entry name" value="TRANSCRIPTIONAL DUAL REGULATOR HCAR-RELATED"/>
    <property type="match status" value="1"/>
</dbReference>
<dbReference type="InterPro" id="IPR036388">
    <property type="entry name" value="WH-like_DNA-bd_sf"/>
</dbReference>
<evidence type="ECO:0000256" key="4">
    <source>
        <dbReference type="ARBA" id="ARBA00023163"/>
    </source>
</evidence>
<comment type="caution">
    <text evidence="6">The sequence shown here is derived from an EMBL/GenBank/DDBJ whole genome shotgun (WGS) entry which is preliminary data.</text>
</comment>
<reference evidence="6 7" key="1">
    <citation type="submission" date="2016-12" db="EMBL/GenBank/DDBJ databases">
        <title>Genome Mining:The Detection of Biosynthetic Gene Clusters to Aid in the Expression of Curamycin A produced by Streptomyces sp. strain CZA14.</title>
        <authorList>
            <person name="Durrell K.A."/>
            <person name="Kirby B.M."/>
            <person name="Khan W."/>
            <person name="Mthethwa T."/>
            <person name="Le Roes-Hill M."/>
        </authorList>
    </citation>
    <scope>NUCLEOTIDE SEQUENCE [LARGE SCALE GENOMIC DNA]</scope>
    <source>
        <strain evidence="6 7">CZA14</strain>
    </source>
</reference>
<dbReference type="InterPro" id="IPR000847">
    <property type="entry name" value="LysR_HTH_N"/>
</dbReference>
<name>A0ABX3Y7T9_9ACTN</name>
<proteinExistence type="inferred from homology"/>
<dbReference type="Pfam" id="PF00126">
    <property type="entry name" value="HTH_1"/>
    <property type="match status" value="1"/>
</dbReference>
<evidence type="ECO:0000256" key="3">
    <source>
        <dbReference type="ARBA" id="ARBA00023125"/>
    </source>
</evidence>
<dbReference type="PANTHER" id="PTHR30346:SF29">
    <property type="entry name" value="LYSR SUBSTRATE-BINDING"/>
    <property type="match status" value="1"/>
</dbReference>
<keyword evidence="4" id="KW-0804">Transcription</keyword>
<dbReference type="EMBL" id="MRYD01000382">
    <property type="protein sequence ID" value="OSZ55923.1"/>
    <property type="molecule type" value="Genomic_DNA"/>
</dbReference>
<evidence type="ECO:0000313" key="7">
    <source>
        <dbReference type="Proteomes" id="UP000194266"/>
    </source>
</evidence>
<dbReference type="Pfam" id="PF03466">
    <property type="entry name" value="LysR_substrate"/>
    <property type="match status" value="1"/>
</dbReference>
<dbReference type="Gene3D" id="1.10.10.10">
    <property type="entry name" value="Winged helix-like DNA-binding domain superfamily/Winged helix DNA-binding domain"/>
    <property type="match status" value="1"/>
</dbReference>
<dbReference type="Proteomes" id="UP000194266">
    <property type="component" value="Unassembled WGS sequence"/>
</dbReference>
<feature type="domain" description="HTH lysR-type" evidence="5">
    <location>
        <begin position="2"/>
        <end position="59"/>
    </location>
</feature>
<comment type="similarity">
    <text evidence="1">Belongs to the LysR transcriptional regulatory family.</text>
</comment>
<organism evidence="6 7">
    <name type="scientific">Streptomyces pharetrae CZA14</name>
    <dbReference type="NCBI Taxonomy" id="1144883"/>
    <lineage>
        <taxon>Bacteria</taxon>
        <taxon>Bacillati</taxon>
        <taxon>Actinomycetota</taxon>
        <taxon>Actinomycetes</taxon>
        <taxon>Kitasatosporales</taxon>
        <taxon>Streptomycetaceae</taxon>
        <taxon>Streptomyces</taxon>
    </lineage>
</organism>